<dbReference type="EMBL" id="BARV01021973">
    <property type="protein sequence ID" value="GAI29745.1"/>
    <property type="molecule type" value="Genomic_DNA"/>
</dbReference>
<proteinExistence type="predicted"/>
<name>X1NSG0_9ZZZZ</name>
<comment type="caution">
    <text evidence="1">The sequence shown here is derived from an EMBL/GenBank/DDBJ whole genome shotgun (WGS) entry which is preliminary data.</text>
</comment>
<evidence type="ECO:0000313" key="1">
    <source>
        <dbReference type="EMBL" id="GAI29745.1"/>
    </source>
</evidence>
<reference evidence="1" key="1">
    <citation type="journal article" date="2014" name="Front. Microbiol.">
        <title>High frequency of phylogenetically diverse reductive dehalogenase-homologous genes in deep subseafloor sedimentary metagenomes.</title>
        <authorList>
            <person name="Kawai M."/>
            <person name="Futagami T."/>
            <person name="Toyoda A."/>
            <person name="Takaki Y."/>
            <person name="Nishi S."/>
            <person name="Hori S."/>
            <person name="Arai W."/>
            <person name="Tsubouchi T."/>
            <person name="Morono Y."/>
            <person name="Uchiyama I."/>
            <person name="Ito T."/>
            <person name="Fujiyama A."/>
            <person name="Inagaki F."/>
            <person name="Takami H."/>
        </authorList>
    </citation>
    <scope>NUCLEOTIDE SEQUENCE</scope>
    <source>
        <strain evidence="1">Expedition CK06-06</strain>
    </source>
</reference>
<accession>X1NSG0</accession>
<feature type="non-terminal residue" evidence="1">
    <location>
        <position position="1"/>
    </location>
</feature>
<gene>
    <name evidence="1" type="ORF">S06H3_36301</name>
</gene>
<organism evidence="1">
    <name type="scientific">marine sediment metagenome</name>
    <dbReference type="NCBI Taxonomy" id="412755"/>
    <lineage>
        <taxon>unclassified sequences</taxon>
        <taxon>metagenomes</taxon>
        <taxon>ecological metagenomes</taxon>
    </lineage>
</organism>
<feature type="non-terminal residue" evidence="1">
    <location>
        <position position="272"/>
    </location>
</feature>
<sequence>YNPTLTTSFVTYSYTLTTAEADNITDYANLRLKFVGNSSAAKCVHVSWAEFEVPDINAIPTVSAVNLTPSPIVLTENTTTTVTCTATITDTDGGVTISSATGTIYRSGVGYSCSQDDNNCYPNKTCTLSAADGNNKYATCTADIWFHADPTDAGVYEGETWQCYIIAEDDQAATATNTDDTPPELNTLNALIVTGSISYGTLAAGATSSASEIVVATTTGNAAIDVNISGTDMTTSTYSIPVSHQEYATSSVDYGSGTDASNTATALVLESG</sequence>
<dbReference type="AlphaFoldDB" id="X1NSG0"/>
<protein>
    <submittedName>
        <fullName evidence="1">Uncharacterized protein</fullName>
    </submittedName>
</protein>